<evidence type="ECO:0000313" key="4">
    <source>
        <dbReference type="Proteomes" id="UP000290244"/>
    </source>
</evidence>
<dbReference type="Proteomes" id="UP000290244">
    <property type="component" value="Chromosome"/>
</dbReference>
<dbReference type="GO" id="GO:0003824">
    <property type="term" value="F:catalytic activity"/>
    <property type="evidence" value="ECO:0007669"/>
    <property type="project" value="UniProtKB-ARBA"/>
</dbReference>
<dbReference type="OrthoDB" id="5372487at2"/>
<dbReference type="Gene3D" id="3.30.1490.20">
    <property type="entry name" value="ATP-grasp fold, A domain"/>
    <property type="match status" value="1"/>
</dbReference>
<reference evidence="3 4" key="1">
    <citation type="submission" date="2018-12" db="EMBL/GenBank/DDBJ databases">
        <title>Complete genome of Litorilituus sediminis.</title>
        <authorList>
            <person name="Liu A."/>
            <person name="Rong J."/>
        </authorList>
    </citation>
    <scope>NUCLEOTIDE SEQUENCE [LARGE SCALE GENOMIC DNA]</scope>
    <source>
        <strain evidence="3 4">JCM 17549</strain>
    </source>
</reference>
<dbReference type="KEGG" id="lsd:EMK97_11795"/>
<keyword evidence="1" id="KW-0067">ATP-binding</keyword>
<organism evidence="3 4">
    <name type="scientific">Litorilituus sediminis</name>
    <dbReference type="NCBI Taxonomy" id="718192"/>
    <lineage>
        <taxon>Bacteria</taxon>
        <taxon>Pseudomonadati</taxon>
        <taxon>Pseudomonadota</taxon>
        <taxon>Gammaproteobacteria</taxon>
        <taxon>Alteromonadales</taxon>
        <taxon>Colwelliaceae</taxon>
        <taxon>Litorilituus</taxon>
    </lineage>
</organism>
<dbReference type="EMBL" id="CP034759">
    <property type="protein sequence ID" value="QBG36348.1"/>
    <property type="molecule type" value="Genomic_DNA"/>
</dbReference>
<accession>A0A4P6P5S1</accession>
<protein>
    <submittedName>
        <fullName evidence="3">ATP-grasp domain-containing protein</fullName>
    </submittedName>
</protein>
<feature type="domain" description="ATP-grasp" evidence="2">
    <location>
        <begin position="121"/>
        <end position="297"/>
    </location>
</feature>
<evidence type="ECO:0000313" key="3">
    <source>
        <dbReference type="EMBL" id="QBG36348.1"/>
    </source>
</evidence>
<dbReference type="Gene3D" id="3.40.50.20">
    <property type="match status" value="1"/>
</dbReference>
<sequence length="355" mass="40272">MEKKLNILLLAGSGALNLKVVYCLNAIDNIKVHICSSTPDNLVKFSRYKDHLFHLPWLEKPESCSEDIKQYCIDNNIKVIIPGDVNATAFLFEHQSNFPAAIFPCCSKDMLDQLDNKWRFAETLVNNHIRTPKTLLLNNKQAVKSITDNISFPIMVKPIYGESWHGVLLMESPRELMQHLESNSQYAQLPLIVQEYIPGIDIDLSFIAKEGQILISDVQRWLNEDELSFEANAEVSQLSKDIVSAFNYSGVGHFDMRLSTTDNRVYVIECNPRFWFSITAAMAQGLNFVEQGINYTLGKPFLSSGAKGCYLLPKKQLKKLLSGQSKLSQLSHAQRHSLTATLFDPLPHLVDLWRK</sequence>
<dbReference type="GO" id="GO:0046872">
    <property type="term" value="F:metal ion binding"/>
    <property type="evidence" value="ECO:0007669"/>
    <property type="project" value="InterPro"/>
</dbReference>
<dbReference type="InterPro" id="IPR011761">
    <property type="entry name" value="ATP-grasp"/>
</dbReference>
<dbReference type="AlphaFoldDB" id="A0A4P6P5S1"/>
<dbReference type="GO" id="GO:0005524">
    <property type="term" value="F:ATP binding"/>
    <property type="evidence" value="ECO:0007669"/>
    <property type="project" value="UniProtKB-UniRule"/>
</dbReference>
<dbReference type="Pfam" id="PF02655">
    <property type="entry name" value="ATP-grasp_3"/>
    <property type="match status" value="1"/>
</dbReference>
<keyword evidence="4" id="KW-1185">Reference proteome</keyword>
<gene>
    <name evidence="3" type="ORF">EMK97_11795</name>
</gene>
<dbReference type="SUPFAM" id="SSF56059">
    <property type="entry name" value="Glutathione synthetase ATP-binding domain-like"/>
    <property type="match status" value="1"/>
</dbReference>
<evidence type="ECO:0000256" key="1">
    <source>
        <dbReference type="PROSITE-ProRule" id="PRU00409"/>
    </source>
</evidence>
<dbReference type="RefSeq" id="WP_130602412.1">
    <property type="nucleotide sequence ID" value="NZ_CP034759.1"/>
</dbReference>
<keyword evidence="1" id="KW-0547">Nucleotide-binding</keyword>
<dbReference type="PROSITE" id="PS50975">
    <property type="entry name" value="ATP_GRASP"/>
    <property type="match status" value="1"/>
</dbReference>
<dbReference type="InterPro" id="IPR013815">
    <property type="entry name" value="ATP_grasp_subdomain_1"/>
</dbReference>
<name>A0A4P6P5S1_9GAMM</name>
<dbReference type="InterPro" id="IPR003806">
    <property type="entry name" value="ATP-grasp_PylC-type"/>
</dbReference>
<proteinExistence type="predicted"/>
<dbReference type="Gene3D" id="3.30.470.20">
    <property type="entry name" value="ATP-grasp fold, B domain"/>
    <property type="match status" value="1"/>
</dbReference>
<evidence type="ECO:0000259" key="2">
    <source>
        <dbReference type="PROSITE" id="PS50975"/>
    </source>
</evidence>